<evidence type="ECO:0000256" key="1">
    <source>
        <dbReference type="SAM" id="MobiDB-lite"/>
    </source>
</evidence>
<evidence type="ECO:0000313" key="2">
    <source>
        <dbReference type="EMBL" id="KAL3675522.1"/>
    </source>
</evidence>
<organism evidence="2 3">
    <name type="scientific">Riccia sorocarpa</name>
    <dbReference type="NCBI Taxonomy" id="122646"/>
    <lineage>
        <taxon>Eukaryota</taxon>
        <taxon>Viridiplantae</taxon>
        <taxon>Streptophyta</taxon>
        <taxon>Embryophyta</taxon>
        <taxon>Marchantiophyta</taxon>
        <taxon>Marchantiopsida</taxon>
        <taxon>Marchantiidae</taxon>
        <taxon>Marchantiales</taxon>
        <taxon>Ricciaceae</taxon>
        <taxon>Riccia</taxon>
    </lineage>
</organism>
<feature type="region of interest" description="Disordered" evidence="1">
    <location>
        <begin position="776"/>
        <end position="817"/>
    </location>
</feature>
<protein>
    <submittedName>
        <fullName evidence="2">Uncharacterized protein</fullName>
    </submittedName>
</protein>
<proteinExistence type="predicted"/>
<evidence type="ECO:0000313" key="3">
    <source>
        <dbReference type="Proteomes" id="UP001633002"/>
    </source>
</evidence>
<keyword evidence="3" id="KW-1185">Reference proteome</keyword>
<feature type="region of interest" description="Disordered" evidence="1">
    <location>
        <begin position="1235"/>
        <end position="1268"/>
    </location>
</feature>
<feature type="compositionally biased region" description="Polar residues" evidence="1">
    <location>
        <begin position="14"/>
        <end position="24"/>
    </location>
</feature>
<dbReference type="Proteomes" id="UP001633002">
    <property type="component" value="Unassembled WGS sequence"/>
</dbReference>
<name>A0ABD3GAA1_9MARC</name>
<feature type="compositionally biased region" description="Low complexity" evidence="1">
    <location>
        <begin position="697"/>
        <end position="706"/>
    </location>
</feature>
<feature type="region of interest" description="Disordered" evidence="1">
    <location>
        <begin position="1"/>
        <end position="35"/>
    </location>
</feature>
<feature type="region of interest" description="Disordered" evidence="1">
    <location>
        <begin position="665"/>
        <end position="717"/>
    </location>
</feature>
<comment type="caution">
    <text evidence="2">The sequence shown here is derived from an EMBL/GenBank/DDBJ whole genome shotgun (WGS) entry which is preliminary data.</text>
</comment>
<dbReference type="AlphaFoldDB" id="A0ABD3GAA1"/>
<reference evidence="2 3" key="1">
    <citation type="submission" date="2024-09" db="EMBL/GenBank/DDBJ databases">
        <title>Chromosome-scale assembly of Riccia sorocarpa.</title>
        <authorList>
            <person name="Paukszto L."/>
        </authorList>
    </citation>
    <scope>NUCLEOTIDE SEQUENCE [LARGE SCALE GENOMIC DNA]</scope>
    <source>
        <strain evidence="2">LP-2024</strain>
        <tissue evidence="2">Aerial parts of the thallus</tissue>
    </source>
</reference>
<feature type="region of interest" description="Disordered" evidence="1">
    <location>
        <begin position="308"/>
        <end position="331"/>
    </location>
</feature>
<gene>
    <name evidence="2" type="ORF">R1sor_025470</name>
</gene>
<dbReference type="EMBL" id="JBJQOH010000008">
    <property type="protein sequence ID" value="KAL3675522.1"/>
    <property type="molecule type" value="Genomic_DNA"/>
</dbReference>
<sequence>MNPNNSPERDPAGSPTQQRHSQGSHGPIRPTATRAVAPQPGQVSPAILDIVPAASQPLGTSTGGHLVPSREEIQSMVATLPSVIHPLPFLARMEPMSQQANGFLRTASQISESAFRRFHRPRSENTDELMQVHMRQTMHASRVDRAMRAHAERLEAIGLGQPDPNSRTLTGAFTPVPVTGAGPSRRDTPAPWVQIESIGAQPQEPSLQDLNRNPAQPFQNRPAAHIQPGRPGDTFVTPEIAAILTDLRASLLDAEGHFIPVGLAAAYRAGIISDNDQIKPTFVGWLELAHIPCHVKADGNAYLGHEITAQPSTGGAGSSRPPGLSRPLGSSTGGMHPLLQLQKLPAIAGGITLSNAQTSPEIAGKLESVRNRLLYEGTDTFRQEGIEELRGLGALELDEISPQLVPWLKAAEVPVVFDADQKAYLGVYDGRSARTTGLGKEWKSWYALANQCRRGAELNLTPFVAAAQLLRLPPPLGNIDMTHLTRSAARNVQGVKKGLLDASGQFIPLGIAELYRLGIIDENQVILEQFVPWLRAADIPLIHDPERNTTRLDSDAARARNYGRQSYTADENEGTQAQLDSLADGAARVQLHPPPTPADQRNTPISNVAADTDATAAANAPTRYMNLVAAQAFDRILNRPNLWADPGQPAAGGAVAMDVDPQRLEDSQADHHHPPGAPGGQQGAQLFGPDPAPNQPRSPAAAPNAEADPRARDEAARQGIRAADRRLNRVARDMFGFGRQQFGRQPVPPAPVNIAAAVPRQVRSPEAQRAIVPLAVGQARPREQDFEPPSAQRQRLGSPERGVVQWQPAPRGADQAGPALNYDFDEHLQMINDSIDEMELHEILDEGASPHRDNIGMPPYEVHRPPRHTQGPHHDAVESYRNPLRKDIVHYTELPALNRISPYFRNYLGDGICGMICEMWPDEHSPIPIEFIFKCNRILDEIAQEPYYVYREHLSVHDVTLPPETCSHFQAGEEENLIPCGCWRGRVNRPQDHRGPLLLKRIITSATARYIKHNLPWRDGEPQSFRWSKEHNDLFYSWLYHYGEEHPAGKQYNCVIPMERLLEFKTGTGLYFSAINRKLQEWAAAVNGWQNGPLFIAQQEERMQYQHIRHVYAPIEEWLNQHGEVEFTEQIPGHVWDAWEVLARNAGELVDLDITVSDYVERSNLIKQANLFHEFVRVEREDVALRTLEEIHYEILPDRPQDPPEFVNYIVLQDVTPALRLQNFGDYFQDGRPDEGFRQPHWRGRPENIPPPDDNIIVPPDPDDPANW</sequence>
<feature type="compositionally biased region" description="Basic and acidic residues" evidence="1">
    <location>
        <begin position="707"/>
        <end position="717"/>
    </location>
</feature>
<accession>A0ABD3GAA1</accession>